<feature type="signal peptide" evidence="1">
    <location>
        <begin position="1"/>
        <end position="19"/>
    </location>
</feature>
<name>A0A7G8BQW4_9BACT</name>
<keyword evidence="3" id="KW-1185">Reference proteome</keyword>
<evidence type="ECO:0000256" key="1">
    <source>
        <dbReference type="SAM" id="SignalP"/>
    </source>
</evidence>
<dbReference type="InterPro" id="IPR013784">
    <property type="entry name" value="Carb-bd-like_fold"/>
</dbReference>
<dbReference type="GO" id="GO:0004180">
    <property type="term" value="F:carboxypeptidase activity"/>
    <property type="evidence" value="ECO:0007669"/>
    <property type="project" value="UniProtKB-KW"/>
</dbReference>
<dbReference type="EMBL" id="CP060394">
    <property type="protein sequence ID" value="QNI34934.1"/>
    <property type="molecule type" value="Genomic_DNA"/>
</dbReference>
<keyword evidence="2" id="KW-0121">Carboxypeptidase</keyword>
<sequence>MIKLCIRAFIFCVSGTVAAVGQRFSAPEPQTGTIMGTVTDVRNDVVPGAAAVLDGPASSDHRTVVANDNGFFVFENVKPGVPYHITVSQTGFANWISPAITLTPKQFLQLTGVKLTIAVAMTTVAVAPNNEQLATQQVEVEEKQRVLGILPSFYAVYDSHPVPLTPKLKFRLASRTATDPVTFLGTGFLAGLDQAADKFDYQQGAKGYGQRYGARYANLLTNVMIGGAVLPSVLHQDPRYYYQGTGTTESRILHVLSYPFICRGDNGHRQPNYSSLGGYLASGAIANAYYPESNRGPKLVFSTALADMGGTMVNAFLAEFVMNRPTRAAKQ</sequence>
<dbReference type="SUPFAM" id="SSF49452">
    <property type="entry name" value="Starch-binding domain-like"/>
    <property type="match status" value="1"/>
</dbReference>
<accession>A0A7G8BQW4</accession>
<dbReference type="Pfam" id="PF13620">
    <property type="entry name" value="CarboxypepD_reg"/>
    <property type="match status" value="1"/>
</dbReference>
<gene>
    <name evidence="2" type="ORF">H7849_11450</name>
</gene>
<dbReference type="GO" id="GO:0030246">
    <property type="term" value="F:carbohydrate binding"/>
    <property type="evidence" value="ECO:0007669"/>
    <property type="project" value="InterPro"/>
</dbReference>
<dbReference type="KEGG" id="adin:H7849_11450"/>
<proteinExistence type="predicted"/>
<evidence type="ECO:0000313" key="3">
    <source>
        <dbReference type="Proteomes" id="UP000515312"/>
    </source>
</evidence>
<evidence type="ECO:0000313" key="2">
    <source>
        <dbReference type="EMBL" id="QNI34934.1"/>
    </source>
</evidence>
<keyword evidence="2" id="KW-0645">Protease</keyword>
<protein>
    <submittedName>
        <fullName evidence="2">Carboxypeptidase regulatory-like domain-containing protein</fullName>
    </submittedName>
</protein>
<keyword evidence="1" id="KW-0732">Signal</keyword>
<keyword evidence="2" id="KW-0378">Hydrolase</keyword>
<dbReference type="Proteomes" id="UP000515312">
    <property type="component" value="Chromosome"/>
</dbReference>
<feature type="chain" id="PRO_5029019155" evidence="1">
    <location>
        <begin position="20"/>
        <end position="331"/>
    </location>
</feature>
<dbReference type="Gene3D" id="2.60.40.1120">
    <property type="entry name" value="Carboxypeptidase-like, regulatory domain"/>
    <property type="match status" value="1"/>
</dbReference>
<dbReference type="AlphaFoldDB" id="A0A7G8BQW4"/>
<organism evidence="2 3">
    <name type="scientific">Alloacidobacterium dinghuense</name>
    <dbReference type="NCBI Taxonomy" id="2763107"/>
    <lineage>
        <taxon>Bacteria</taxon>
        <taxon>Pseudomonadati</taxon>
        <taxon>Acidobacteriota</taxon>
        <taxon>Terriglobia</taxon>
        <taxon>Terriglobales</taxon>
        <taxon>Acidobacteriaceae</taxon>
        <taxon>Alloacidobacterium</taxon>
    </lineage>
</organism>
<reference evidence="2 3" key="1">
    <citation type="submission" date="2020-08" db="EMBL/GenBank/DDBJ databases">
        <title>Edaphobacter telluris sp. nov. and Acidobacterium dinghuensis sp. nov., two acidobacteria isolated from forest soil.</title>
        <authorList>
            <person name="Fu J."/>
            <person name="Qiu L."/>
        </authorList>
    </citation>
    <scope>NUCLEOTIDE SEQUENCE [LARGE SCALE GENOMIC DNA]</scope>
    <source>
        <strain evidence="2">4Y35</strain>
    </source>
</reference>